<keyword evidence="1" id="KW-0479">Metal-binding</keyword>
<comment type="caution">
    <text evidence="5">The sequence shown here is derived from an EMBL/GenBank/DDBJ whole genome shotgun (WGS) entry which is preliminary data.</text>
</comment>
<dbReference type="EMBL" id="MCAQ01000028">
    <property type="protein sequence ID" value="RKF31728.1"/>
    <property type="molecule type" value="Genomic_DNA"/>
</dbReference>
<keyword evidence="3" id="KW-0472">Membrane</keyword>
<gene>
    <name evidence="5" type="ORF">BCY89_16315</name>
</gene>
<dbReference type="InterPro" id="IPR029052">
    <property type="entry name" value="Metallo-depent_PP-like"/>
</dbReference>
<evidence type="ECO:0000256" key="1">
    <source>
        <dbReference type="ARBA" id="ARBA00022723"/>
    </source>
</evidence>
<dbReference type="SUPFAM" id="SSF56300">
    <property type="entry name" value="Metallo-dependent phosphatases"/>
    <property type="match status" value="1"/>
</dbReference>
<feature type="domain" description="Calcineurin-like phosphoesterase" evidence="4">
    <location>
        <begin position="172"/>
        <end position="359"/>
    </location>
</feature>
<dbReference type="Gene3D" id="3.60.21.10">
    <property type="match status" value="1"/>
</dbReference>
<evidence type="ECO:0000256" key="3">
    <source>
        <dbReference type="SAM" id="Phobius"/>
    </source>
</evidence>
<keyword evidence="6" id="KW-1185">Reference proteome</keyword>
<sequence>MLQQFYAYLKILILFIFLDLLIFLRIRTLSIWKSNPKLINIVWWSVSILSYLCIFLNLFFKWTSFESACFVFFPLSLLFGKIICLLFIGIDTLVYTFKIINKRLKKTKSSPKQAGSLPPIKRSDFIVKSGLLLASVPIVALTRGFAVNLYKYQVNHLDLILPNLPKSFEGITIAQISDIHAGSLFNSTAVKKGIDLLLAQKPDIIFFTGDLINDFAIEMEDYLSIFDKVKAPLGTFSILGNHDYGEYHFNRYHFFDQMNLTKEQNLSNLKSIHQQLGWQLLLNESKELLLNNEKITIIGVENWGANNPKNYGNIDLAMSKVDKSSPINFMLSHDPSHWRAEIIPKYPTIDVTFSGHTHGGQFGYNNPNYQWSPMKYAYREWAGLYREKHQALYVNVGFGYLDYPSRVGILPEITIFHLKSKG</sequence>
<dbReference type="GO" id="GO:0008758">
    <property type="term" value="F:UDP-2,3-diacylglucosamine hydrolase activity"/>
    <property type="evidence" value="ECO:0007669"/>
    <property type="project" value="TreeGrafter"/>
</dbReference>
<keyword evidence="2" id="KW-0378">Hydrolase</keyword>
<protein>
    <recommendedName>
        <fullName evidence="4">Calcineurin-like phosphoesterase domain-containing protein</fullName>
    </recommendedName>
</protein>
<dbReference type="Pfam" id="PF00149">
    <property type="entry name" value="Metallophos"/>
    <property type="match status" value="1"/>
</dbReference>
<evidence type="ECO:0000256" key="2">
    <source>
        <dbReference type="ARBA" id="ARBA00022801"/>
    </source>
</evidence>
<keyword evidence="3" id="KW-1133">Transmembrane helix</keyword>
<accession>A0A420FFP4</accession>
<reference evidence="5 6" key="1">
    <citation type="submission" date="2016-07" db="EMBL/GenBank/DDBJ databases">
        <title>Genome analysis of Sphingobacterium siyangense T12B17.</title>
        <authorList>
            <person name="Xu D."/>
            <person name="Su Y."/>
            <person name="Zheng S."/>
        </authorList>
    </citation>
    <scope>NUCLEOTIDE SEQUENCE [LARGE SCALE GENOMIC DNA]</scope>
    <source>
        <strain evidence="5 6">T12B17</strain>
    </source>
</reference>
<proteinExistence type="predicted"/>
<dbReference type="GO" id="GO:0016020">
    <property type="term" value="C:membrane"/>
    <property type="evidence" value="ECO:0007669"/>
    <property type="project" value="GOC"/>
</dbReference>
<dbReference type="GO" id="GO:0046872">
    <property type="term" value="F:metal ion binding"/>
    <property type="evidence" value="ECO:0007669"/>
    <property type="project" value="UniProtKB-KW"/>
</dbReference>
<evidence type="ECO:0000259" key="4">
    <source>
        <dbReference type="Pfam" id="PF00149"/>
    </source>
</evidence>
<dbReference type="InterPro" id="IPR051158">
    <property type="entry name" value="Metallophosphoesterase_sf"/>
</dbReference>
<organism evidence="5 6">
    <name type="scientific">Sphingobacterium siyangense</name>
    <dbReference type="NCBI Taxonomy" id="459529"/>
    <lineage>
        <taxon>Bacteria</taxon>
        <taxon>Pseudomonadati</taxon>
        <taxon>Bacteroidota</taxon>
        <taxon>Sphingobacteriia</taxon>
        <taxon>Sphingobacteriales</taxon>
        <taxon>Sphingobacteriaceae</taxon>
        <taxon>Sphingobacterium</taxon>
    </lineage>
</organism>
<dbReference type="InterPro" id="IPR004843">
    <property type="entry name" value="Calcineurin-like_PHP"/>
</dbReference>
<feature type="transmembrane region" description="Helical" evidence="3">
    <location>
        <begin position="38"/>
        <end position="60"/>
    </location>
</feature>
<dbReference type="PANTHER" id="PTHR31302:SF31">
    <property type="entry name" value="PHOSPHODIESTERASE YAEI"/>
    <property type="match status" value="1"/>
</dbReference>
<dbReference type="AlphaFoldDB" id="A0A420FFP4"/>
<dbReference type="PANTHER" id="PTHR31302">
    <property type="entry name" value="TRANSMEMBRANE PROTEIN WITH METALLOPHOSPHOESTERASE DOMAIN-RELATED"/>
    <property type="match status" value="1"/>
</dbReference>
<feature type="transmembrane region" description="Helical" evidence="3">
    <location>
        <begin position="72"/>
        <end position="97"/>
    </location>
</feature>
<feature type="transmembrane region" description="Helical" evidence="3">
    <location>
        <begin position="131"/>
        <end position="150"/>
    </location>
</feature>
<dbReference type="GO" id="GO:0009245">
    <property type="term" value="P:lipid A biosynthetic process"/>
    <property type="evidence" value="ECO:0007669"/>
    <property type="project" value="TreeGrafter"/>
</dbReference>
<name>A0A420FFP4_9SPHI</name>
<dbReference type="Proteomes" id="UP000286402">
    <property type="component" value="Unassembled WGS sequence"/>
</dbReference>
<evidence type="ECO:0000313" key="6">
    <source>
        <dbReference type="Proteomes" id="UP000286402"/>
    </source>
</evidence>
<evidence type="ECO:0000313" key="5">
    <source>
        <dbReference type="EMBL" id="RKF31728.1"/>
    </source>
</evidence>
<keyword evidence="3" id="KW-0812">Transmembrane</keyword>
<feature type="transmembrane region" description="Helical" evidence="3">
    <location>
        <begin position="6"/>
        <end position="26"/>
    </location>
</feature>